<evidence type="ECO:0000259" key="11">
    <source>
        <dbReference type="Pfam" id="PF00725"/>
    </source>
</evidence>
<dbReference type="PANTHER" id="PTHR43612">
    <property type="entry name" value="TRIFUNCTIONAL ENZYME SUBUNIT ALPHA"/>
    <property type="match status" value="1"/>
</dbReference>
<dbReference type="InterPro" id="IPR050136">
    <property type="entry name" value="FA_oxidation_alpha_subunit"/>
</dbReference>
<evidence type="ECO:0000259" key="12">
    <source>
        <dbReference type="Pfam" id="PF02737"/>
    </source>
</evidence>
<evidence type="ECO:0000256" key="4">
    <source>
        <dbReference type="ARBA" id="ARBA00022963"/>
    </source>
</evidence>
<dbReference type="RefSeq" id="WP_269332155.1">
    <property type="nucleotide sequence ID" value="NZ_JAMZFT010000002.1"/>
</dbReference>
<comment type="similarity">
    <text evidence="2">In the central section; belongs to the 3-hydroxyacyl-CoA dehydrogenase family.</text>
</comment>
<dbReference type="Proteomes" id="UP001055804">
    <property type="component" value="Unassembled WGS sequence"/>
</dbReference>
<comment type="caution">
    <text evidence="13">The sequence shown here is derived from an EMBL/GenBank/DDBJ whole genome shotgun (WGS) entry which is preliminary data.</text>
</comment>
<evidence type="ECO:0000256" key="8">
    <source>
        <dbReference type="ARBA" id="ARBA00023239"/>
    </source>
</evidence>
<evidence type="ECO:0000256" key="1">
    <source>
        <dbReference type="ARBA" id="ARBA00005005"/>
    </source>
</evidence>
<name>A0A9J6PJD5_9PROT</name>
<dbReference type="Pfam" id="PF00378">
    <property type="entry name" value="ECH_1"/>
    <property type="match status" value="1"/>
</dbReference>
<feature type="domain" description="3-hydroxyacyl-CoA dehydrogenase C-terminal" evidence="11">
    <location>
        <begin position="524"/>
        <end position="621"/>
    </location>
</feature>
<dbReference type="GO" id="GO:0004300">
    <property type="term" value="F:enoyl-CoA hydratase activity"/>
    <property type="evidence" value="ECO:0007669"/>
    <property type="project" value="TreeGrafter"/>
</dbReference>
<proteinExistence type="inferred from homology"/>
<dbReference type="GO" id="GO:0006635">
    <property type="term" value="P:fatty acid beta-oxidation"/>
    <property type="evidence" value="ECO:0007669"/>
    <property type="project" value="UniProtKB-ARBA"/>
</dbReference>
<keyword evidence="5" id="KW-0560">Oxidoreductase</keyword>
<evidence type="ECO:0000256" key="9">
    <source>
        <dbReference type="ARBA" id="ARBA00023268"/>
    </source>
</evidence>
<organism evidence="13 14">
    <name type="scientific">Futiania mangrovi</name>
    <dbReference type="NCBI Taxonomy" id="2959716"/>
    <lineage>
        <taxon>Bacteria</taxon>
        <taxon>Pseudomonadati</taxon>
        <taxon>Pseudomonadota</taxon>
        <taxon>Alphaproteobacteria</taxon>
        <taxon>Futianiales</taxon>
        <taxon>Futianiaceae</taxon>
        <taxon>Futiania</taxon>
    </lineage>
</organism>
<evidence type="ECO:0000256" key="7">
    <source>
        <dbReference type="ARBA" id="ARBA00023098"/>
    </source>
</evidence>
<gene>
    <name evidence="13" type="ORF">NJQ99_07195</name>
</gene>
<dbReference type="CDD" id="cd06558">
    <property type="entry name" value="crotonase-like"/>
    <property type="match status" value="1"/>
</dbReference>
<keyword evidence="7" id="KW-0443">Lipid metabolism</keyword>
<dbReference type="AlphaFoldDB" id="A0A9J6PJD5"/>
<dbReference type="FunFam" id="3.40.50.720:FF:000009">
    <property type="entry name" value="Fatty oxidation complex, alpha subunit"/>
    <property type="match status" value="1"/>
</dbReference>
<keyword evidence="9" id="KW-0511">Multifunctional enzyme</keyword>
<keyword evidence="8" id="KW-0456">Lyase</keyword>
<dbReference type="InterPro" id="IPR036291">
    <property type="entry name" value="NAD(P)-bd_dom_sf"/>
</dbReference>
<dbReference type="SUPFAM" id="SSF48179">
    <property type="entry name" value="6-phosphogluconate dehydrogenase C-terminal domain-like"/>
    <property type="match status" value="2"/>
</dbReference>
<dbReference type="Gene3D" id="3.90.226.10">
    <property type="entry name" value="2-enoyl-CoA Hydratase, Chain A, domain 1"/>
    <property type="match status" value="1"/>
</dbReference>
<dbReference type="InterPro" id="IPR029045">
    <property type="entry name" value="ClpP/crotonase-like_dom_sf"/>
</dbReference>
<sequence>MSFEQLRYDVDADGIATIAFDMPGRSMNVLSEDSIREYEEAIDKALADDAVVGVVVTSGKDSFMAGADLSMLERQAKDAANLPKEARAQAVFDFTMGLHRMMRKLEAGGKPVASAITGTALGGGLELCLATHYRVAVDNDKAQLGLPECKVGLLPGGGGTQRLTRFLGVMGSAETLLEGKPMSPKKAKAMGLVHEVVAKGEDLAAAKAWVKANAEEGRKVREKRAAGGKAEGSFEQPWDRKGFKIPGGGPYHPSGIQMFLGGNAMIRKNTYGLYEAQKEIMAAVYNGLQMPFDLALKVEARHFTKLMVGDQARNMIRTLFLSKQALEKGARRPEAVPPQPTKVLGMLGAGMMGAGIAYVSALVGIEVVLLDRDADAAARGKGYAEKLLTDRVKKGRMSQADADAVLARIRPTADYADLKDCDLIIEAVFEDPGIKKDVTERTEAAIPEGCIFGSNTSTLPITGLAKNSKRPAQFIGIHFFSPVDKMPLVEIIMGKETGPEALAKALDYVRQIRKTPIVVNDSRGFYTSRVFSTYVREGQIALAEGVTPALIENAGRMTGMPRGPLELTDDVALDLAHKVQKATRAALGEAYQVTPADALIEEMVETHQRFGRKNARGFYEYPEGGKKRLWPDLGTLKAVGPRLPEEEQPSAEDLKQRFLTIQALETARCFEEGVLEDVRDADVGAIFGWGFAPWTGGPLSYIDTVGLQEFVARCEALEKLHGPRFAPTPLLREMAEKGDRFYSRFAPAESDQQAA</sequence>
<keyword evidence="4" id="KW-0442">Lipid degradation</keyword>
<dbReference type="InterPro" id="IPR006176">
    <property type="entry name" value="3-OHacyl-CoA_DH_NAD-bd"/>
</dbReference>
<feature type="domain" description="3-hydroxyacyl-CoA dehydrogenase NAD binding" evidence="12">
    <location>
        <begin position="345"/>
        <end position="521"/>
    </location>
</feature>
<evidence type="ECO:0000256" key="2">
    <source>
        <dbReference type="ARBA" id="ARBA00007005"/>
    </source>
</evidence>
<protein>
    <submittedName>
        <fullName evidence="13">3-hydroxyacyl-CoA dehydrogenase NAD-binding domain-containing protein</fullName>
    </submittedName>
</protein>
<evidence type="ECO:0000313" key="14">
    <source>
        <dbReference type="Proteomes" id="UP001055804"/>
    </source>
</evidence>
<dbReference type="InterPro" id="IPR001753">
    <property type="entry name" value="Enoyl-CoA_hydra/iso"/>
</dbReference>
<evidence type="ECO:0000256" key="5">
    <source>
        <dbReference type="ARBA" id="ARBA00023002"/>
    </source>
</evidence>
<accession>A0A9J6PJD5</accession>
<dbReference type="PANTHER" id="PTHR43612:SF3">
    <property type="entry name" value="TRIFUNCTIONAL ENZYME SUBUNIT ALPHA, MITOCHONDRIAL"/>
    <property type="match status" value="1"/>
</dbReference>
<evidence type="ECO:0000313" key="13">
    <source>
        <dbReference type="EMBL" id="MCP1336186.1"/>
    </source>
</evidence>
<dbReference type="SUPFAM" id="SSF51735">
    <property type="entry name" value="NAD(P)-binding Rossmann-fold domains"/>
    <property type="match status" value="1"/>
</dbReference>
<evidence type="ECO:0000256" key="3">
    <source>
        <dbReference type="ARBA" id="ARBA00022832"/>
    </source>
</evidence>
<evidence type="ECO:0000256" key="6">
    <source>
        <dbReference type="ARBA" id="ARBA00023027"/>
    </source>
</evidence>
<dbReference type="SUPFAM" id="SSF52096">
    <property type="entry name" value="ClpP/crotonase"/>
    <property type="match status" value="1"/>
</dbReference>
<dbReference type="InterPro" id="IPR006108">
    <property type="entry name" value="3HC_DH_C"/>
</dbReference>
<dbReference type="GO" id="GO:0070403">
    <property type="term" value="F:NAD+ binding"/>
    <property type="evidence" value="ECO:0007669"/>
    <property type="project" value="InterPro"/>
</dbReference>
<dbReference type="EMBL" id="JAMZFT010000002">
    <property type="protein sequence ID" value="MCP1336186.1"/>
    <property type="molecule type" value="Genomic_DNA"/>
</dbReference>
<comment type="catalytic activity">
    <reaction evidence="10">
        <text>a (3S)-3-hydroxyacyl-CoA + NAD(+) = a 3-oxoacyl-CoA + NADH + H(+)</text>
        <dbReference type="Rhea" id="RHEA:22432"/>
        <dbReference type="ChEBI" id="CHEBI:15378"/>
        <dbReference type="ChEBI" id="CHEBI:57318"/>
        <dbReference type="ChEBI" id="CHEBI:57540"/>
        <dbReference type="ChEBI" id="CHEBI:57945"/>
        <dbReference type="ChEBI" id="CHEBI:90726"/>
        <dbReference type="EC" id="1.1.1.35"/>
    </reaction>
</comment>
<comment type="pathway">
    <text evidence="1">Lipid metabolism; fatty acid beta-oxidation.</text>
</comment>
<keyword evidence="14" id="KW-1185">Reference proteome</keyword>
<keyword evidence="3" id="KW-0276">Fatty acid metabolism</keyword>
<reference evidence="13" key="1">
    <citation type="submission" date="2022-06" db="EMBL/GenBank/DDBJ databases">
        <title>Isolation and Genomics of Futiania mangrovii gen. nov., sp. nov., a Rare and Metabolically-versatile member in the Class Alphaproteobacteria.</title>
        <authorList>
            <person name="Liu L."/>
            <person name="Huang W.-C."/>
            <person name="Pan J."/>
            <person name="Li J."/>
            <person name="Huang Y."/>
            <person name="Du H."/>
            <person name="Liu Y."/>
            <person name="Li M."/>
        </authorList>
    </citation>
    <scope>NUCLEOTIDE SEQUENCE</scope>
    <source>
        <strain evidence="13">FT118</strain>
    </source>
</reference>
<keyword evidence="6" id="KW-0520">NAD</keyword>
<dbReference type="Pfam" id="PF02737">
    <property type="entry name" value="3HCDH_N"/>
    <property type="match status" value="1"/>
</dbReference>
<dbReference type="GO" id="GO:0016509">
    <property type="term" value="F:long-chain (3S)-3-hydroxyacyl-CoA dehydrogenase (NAD+) activity"/>
    <property type="evidence" value="ECO:0007669"/>
    <property type="project" value="TreeGrafter"/>
</dbReference>
<dbReference type="Gene3D" id="1.10.1040.50">
    <property type="match status" value="1"/>
</dbReference>
<dbReference type="Pfam" id="PF00725">
    <property type="entry name" value="3HCDH"/>
    <property type="match status" value="1"/>
</dbReference>
<dbReference type="InterPro" id="IPR008927">
    <property type="entry name" value="6-PGluconate_DH-like_C_sf"/>
</dbReference>
<dbReference type="Gene3D" id="3.40.50.720">
    <property type="entry name" value="NAD(P)-binding Rossmann-like Domain"/>
    <property type="match status" value="1"/>
</dbReference>
<evidence type="ECO:0000256" key="10">
    <source>
        <dbReference type="ARBA" id="ARBA00049556"/>
    </source>
</evidence>